<feature type="signal peptide" evidence="3">
    <location>
        <begin position="1"/>
        <end position="28"/>
    </location>
</feature>
<comment type="similarity">
    <text evidence="1">Belongs to the UPF0319 family.</text>
</comment>
<dbReference type="RefSeq" id="WP_212594588.1">
    <property type="nucleotide sequence ID" value="NZ_CP073587.1"/>
</dbReference>
<name>A0ABX7YSS9_9GAMM</name>
<evidence type="ECO:0000256" key="1">
    <source>
        <dbReference type="ARBA" id="ARBA00008490"/>
    </source>
</evidence>
<evidence type="ECO:0000313" key="5">
    <source>
        <dbReference type="Proteomes" id="UP000679575"/>
    </source>
</evidence>
<sequence>MFSKTTLATIAASALSLSTLFVAPLTQAAQVSLPDDLQVLSIDGHSDNNTSDTLQLNKGSHVLVVRYRDLFSGITADDSATWVKSQPLYLQFSVDTQNVALTTPTLDDVADAQTYLKHPYLDITTNKADSRRFSLQPAANVIADLLAAQR</sequence>
<accession>A0ABX7YSS9</accession>
<dbReference type="EMBL" id="CP073587">
    <property type="protein sequence ID" value="QUN05558.1"/>
    <property type="molecule type" value="Genomic_DNA"/>
</dbReference>
<evidence type="ECO:0000256" key="3">
    <source>
        <dbReference type="SAM" id="SignalP"/>
    </source>
</evidence>
<dbReference type="Proteomes" id="UP000679575">
    <property type="component" value="Chromosome"/>
</dbReference>
<evidence type="ECO:0000313" key="4">
    <source>
        <dbReference type="EMBL" id="QUN05558.1"/>
    </source>
</evidence>
<gene>
    <name evidence="4" type="ORF">KDN34_15420</name>
</gene>
<keyword evidence="2 3" id="KW-0732">Signal</keyword>
<evidence type="ECO:0000256" key="2">
    <source>
        <dbReference type="ARBA" id="ARBA00022729"/>
    </source>
</evidence>
<feature type="chain" id="PRO_5045148053" evidence="3">
    <location>
        <begin position="29"/>
        <end position="150"/>
    </location>
</feature>
<dbReference type="PANTHER" id="PTHR38108:SF1">
    <property type="entry name" value="UPF0319 PROTEIN YCCT"/>
    <property type="match status" value="1"/>
</dbReference>
<organism evidence="4 5">
    <name type="scientific">Shewanella yunxiaonensis</name>
    <dbReference type="NCBI Taxonomy" id="2829809"/>
    <lineage>
        <taxon>Bacteria</taxon>
        <taxon>Pseudomonadati</taxon>
        <taxon>Pseudomonadota</taxon>
        <taxon>Gammaproteobacteria</taxon>
        <taxon>Alteromonadales</taxon>
        <taxon>Shewanellaceae</taxon>
        <taxon>Shewanella</taxon>
    </lineage>
</organism>
<dbReference type="PANTHER" id="PTHR38108">
    <property type="entry name" value="UPF0319 PROTEIN YCCT"/>
    <property type="match status" value="1"/>
</dbReference>
<proteinExistence type="inferred from homology"/>
<reference evidence="4 5" key="1">
    <citation type="submission" date="2021-04" db="EMBL/GenBank/DDBJ databases">
        <title>Novel species identification of genus Shewanella.</title>
        <authorList>
            <person name="Liu G."/>
        </authorList>
    </citation>
    <scope>NUCLEOTIDE SEQUENCE [LARGE SCALE GENOMIC DNA]</scope>
    <source>
        <strain evidence="4 5">FJAT-54481</strain>
    </source>
</reference>
<protein>
    <submittedName>
        <fullName evidence="4">DUF2057 family protein</fullName>
    </submittedName>
</protein>
<keyword evidence="5" id="KW-1185">Reference proteome</keyword>
<dbReference type="Pfam" id="PF09829">
    <property type="entry name" value="DUF2057"/>
    <property type="match status" value="1"/>
</dbReference>
<dbReference type="InterPro" id="IPR018635">
    <property type="entry name" value="UPF0319"/>
</dbReference>